<proteinExistence type="predicted"/>
<name>A0A6G9Y707_9NOCA</name>
<accession>A0A6G9Y707</accession>
<dbReference type="GO" id="GO:0009306">
    <property type="term" value="P:protein secretion"/>
    <property type="evidence" value="ECO:0007669"/>
    <property type="project" value="InterPro"/>
</dbReference>
<dbReference type="InterPro" id="IPR022536">
    <property type="entry name" value="EspC"/>
</dbReference>
<evidence type="ECO:0008006" key="3">
    <source>
        <dbReference type="Google" id="ProtNLM"/>
    </source>
</evidence>
<protein>
    <recommendedName>
        <fullName evidence="3">ESX-1 secretion-associated protein</fullName>
    </recommendedName>
</protein>
<dbReference type="EMBL" id="CP046172">
    <property type="protein sequence ID" value="QIS09001.1"/>
    <property type="molecule type" value="Genomic_DNA"/>
</dbReference>
<dbReference type="RefSeq" id="WP_167472167.1">
    <property type="nucleotide sequence ID" value="NZ_CP046172.1"/>
</dbReference>
<sequence>MSEVVAHTDAIRAYGGASAAMAAGVATAGAFDQTATMAAAVPVFGLIGQEFLASFAYAQANHVSSVMELAHVYAGTAKAAFEGAAAYDGSEAVQSGEFDSIGTRIV</sequence>
<evidence type="ECO:0000313" key="2">
    <source>
        <dbReference type="Proteomes" id="UP000503540"/>
    </source>
</evidence>
<dbReference type="KEGG" id="nah:F5544_05445"/>
<gene>
    <name evidence="1" type="ORF">F5544_05445</name>
</gene>
<evidence type="ECO:0000313" key="1">
    <source>
        <dbReference type="EMBL" id="QIS09001.1"/>
    </source>
</evidence>
<dbReference type="Pfam" id="PF10824">
    <property type="entry name" value="T7SS_ESX_EspC"/>
    <property type="match status" value="1"/>
</dbReference>
<organism evidence="1 2">
    <name type="scientific">Nocardia arthritidis</name>
    <dbReference type="NCBI Taxonomy" id="228602"/>
    <lineage>
        <taxon>Bacteria</taxon>
        <taxon>Bacillati</taxon>
        <taxon>Actinomycetota</taxon>
        <taxon>Actinomycetes</taxon>
        <taxon>Mycobacteriales</taxon>
        <taxon>Nocardiaceae</taxon>
        <taxon>Nocardia</taxon>
    </lineage>
</organism>
<dbReference type="Proteomes" id="UP000503540">
    <property type="component" value="Chromosome"/>
</dbReference>
<dbReference type="AlphaFoldDB" id="A0A6G9Y707"/>
<reference evidence="1 2" key="1">
    <citation type="journal article" date="2019" name="ACS Chem. Biol.">
        <title>Identification and Mobilization of a Cryptic Antibiotic Biosynthesis Gene Locus from a Human-Pathogenic Nocardia Isolate.</title>
        <authorList>
            <person name="Herisse M."/>
            <person name="Ishida K."/>
            <person name="Porter J.L."/>
            <person name="Howden B."/>
            <person name="Hertweck C."/>
            <person name="Stinear T.P."/>
            <person name="Pidot S.J."/>
        </authorList>
    </citation>
    <scope>NUCLEOTIDE SEQUENCE [LARGE SCALE GENOMIC DNA]</scope>
    <source>
        <strain evidence="1 2">AUSMDU00012717</strain>
    </source>
</reference>
<keyword evidence="2" id="KW-1185">Reference proteome</keyword>